<accession>A0A835YVH3</accession>
<proteinExistence type="predicted"/>
<comment type="caution">
    <text evidence="4">The sequence shown here is derived from an EMBL/GenBank/DDBJ whole genome shotgun (WGS) entry which is preliminary data.</text>
</comment>
<dbReference type="Gene3D" id="3.30.70.1050">
    <property type="entry name" value="Trigger factor ribosome-binding domain"/>
    <property type="match status" value="1"/>
</dbReference>
<feature type="compositionally biased region" description="Acidic residues" evidence="1">
    <location>
        <begin position="191"/>
        <end position="202"/>
    </location>
</feature>
<dbReference type="SUPFAM" id="SSF102735">
    <property type="entry name" value="Trigger factor ribosome-binding domain"/>
    <property type="match status" value="1"/>
</dbReference>
<dbReference type="GO" id="GO:0015031">
    <property type="term" value="P:protein transport"/>
    <property type="evidence" value="ECO:0007669"/>
    <property type="project" value="InterPro"/>
</dbReference>
<evidence type="ECO:0000313" key="4">
    <source>
        <dbReference type="EMBL" id="KAG5177348.1"/>
    </source>
</evidence>
<feature type="region of interest" description="Disordered" evidence="1">
    <location>
        <begin position="186"/>
        <end position="220"/>
    </location>
</feature>
<feature type="signal peptide" evidence="2">
    <location>
        <begin position="1"/>
        <end position="22"/>
    </location>
</feature>
<dbReference type="InterPro" id="IPR008881">
    <property type="entry name" value="Trigger_fac_ribosome-bd_bac"/>
</dbReference>
<dbReference type="AlphaFoldDB" id="A0A835YVH3"/>
<dbReference type="PANTHER" id="PTHR30560">
    <property type="entry name" value="TRIGGER FACTOR CHAPERONE AND PEPTIDYL-PROLYL CIS/TRANS ISOMERASE"/>
    <property type="match status" value="1"/>
</dbReference>
<keyword evidence="5" id="KW-1185">Reference proteome</keyword>
<dbReference type="GO" id="GO:0043022">
    <property type="term" value="F:ribosome binding"/>
    <property type="evidence" value="ECO:0007669"/>
    <property type="project" value="TreeGrafter"/>
</dbReference>
<reference evidence="4" key="1">
    <citation type="submission" date="2021-02" db="EMBL/GenBank/DDBJ databases">
        <title>First Annotated Genome of the Yellow-green Alga Tribonema minus.</title>
        <authorList>
            <person name="Mahan K.M."/>
        </authorList>
    </citation>
    <scope>NUCLEOTIDE SEQUENCE</scope>
    <source>
        <strain evidence="4">UTEX B ZZ1240</strain>
    </source>
</reference>
<sequence>MAGTMTQLALLVVALLAPSSLAFVPSALSIGSGSSRHAVRMTAAVAGEPLAHAMDGVKATRLEAVDEAAGIYQYEFEIEIQGDVTQNIYNGIEKELRKKAAFPGFRKGQIPPFARKQVITFSVEEAVNESLISALAAHGLEKLEGKEGNAELTQQVEDLVAAFKPGKTLSINAKVNAKDTAGAAATAASEVEAEAEVEEAGEDAASSDADAGAAAAPAEAAEDFYSWQTVRRR</sequence>
<dbReference type="GO" id="GO:0044183">
    <property type="term" value="F:protein folding chaperone"/>
    <property type="evidence" value="ECO:0007669"/>
    <property type="project" value="TreeGrafter"/>
</dbReference>
<evidence type="ECO:0000256" key="1">
    <source>
        <dbReference type="SAM" id="MobiDB-lite"/>
    </source>
</evidence>
<dbReference type="EMBL" id="JAFCMP010000525">
    <property type="protein sequence ID" value="KAG5177348.1"/>
    <property type="molecule type" value="Genomic_DNA"/>
</dbReference>
<keyword evidence="2" id="KW-0732">Signal</keyword>
<feature type="chain" id="PRO_5032585752" description="Trigger factor ribosome-binding bacterial domain-containing protein" evidence="2">
    <location>
        <begin position="23"/>
        <end position="233"/>
    </location>
</feature>
<feature type="compositionally biased region" description="Low complexity" evidence="1">
    <location>
        <begin position="203"/>
        <end position="219"/>
    </location>
</feature>
<dbReference type="PANTHER" id="PTHR30560:SF4">
    <property type="entry name" value="OS01G0894700 PROTEIN"/>
    <property type="match status" value="1"/>
</dbReference>
<dbReference type="GO" id="GO:0043335">
    <property type="term" value="P:protein unfolding"/>
    <property type="evidence" value="ECO:0007669"/>
    <property type="project" value="TreeGrafter"/>
</dbReference>
<evidence type="ECO:0000313" key="5">
    <source>
        <dbReference type="Proteomes" id="UP000664859"/>
    </source>
</evidence>
<evidence type="ECO:0000256" key="2">
    <source>
        <dbReference type="SAM" id="SignalP"/>
    </source>
</evidence>
<dbReference type="GO" id="GO:0051083">
    <property type="term" value="P:'de novo' cotranslational protein folding"/>
    <property type="evidence" value="ECO:0007669"/>
    <property type="project" value="TreeGrafter"/>
</dbReference>
<dbReference type="GO" id="GO:0003755">
    <property type="term" value="F:peptidyl-prolyl cis-trans isomerase activity"/>
    <property type="evidence" value="ECO:0007669"/>
    <property type="project" value="TreeGrafter"/>
</dbReference>
<organism evidence="4 5">
    <name type="scientific">Tribonema minus</name>
    <dbReference type="NCBI Taxonomy" id="303371"/>
    <lineage>
        <taxon>Eukaryota</taxon>
        <taxon>Sar</taxon>
        <taxon>Stramenopiles</taxon>
        <taxon>Ochrophyta</taxon>
        <taxon>PX clade</taxon>
        <taxon>Xanthophyceae</taxon>
        <taxon>Tribonematales</taxon>
        <taxon>Tribonemataceae</taxon>
        <taxon>Tribonema</taxon>
    </lineage>
</organism>
<protein>
    <recommendedName>
        <fullName evidence="3">Trigger factor ribosome-binding bacterial domain-containing protein</fullName>
    </recommendedName>
</protein>
<dbReference type="Pfam" id="PF05697">
    <property type="entry name" value="Trigger_N"/>
    <property type="match status" value="1"/>
</dbReference>
<name>A0A835YVH3_9STRA</name>
<gene>
    <name evidence="4" type="ORF">JKP88DRAFT_85478</name>
</gene>
<dbReference type="InterPro" id="IPR005215">
    <property type="entry name" value="Trig_fac"/>
</dbReference>
<feature type="domain" description="Trigger factor ribosome-binding bacterial" evidence="3">
    <location>
        <begin position="73"/>
        <end position="200"/>
    </location>
</feature>
<dbReference type="Proteomes" id="UP000664859">
    <property type="component" value="Unassembled WGS sequence"/>
</dbReference>
<evidence type="ECO:0000259" key="3">
    <source>
        <dbReference type="Pfam" id="PF05697"/>
    </source>
</evidence>
<dbReference type="OrthoDB" id="203129at2759"/>
<dbReference type="InterPro" id="IPR036611">
    <property type="entry name" value="Trigger_fac_ribosome-bd_sf"/>
</dbReference>